<dbReference type="InterPro" id="IPR003646">
    <property type="entry name" value="SH3-like_bac-type"/>
</dbReference>
<evidence type="ECO:0000259" key="2">
    <source>
        <dbReference type="Pfam" id="PF08239"/>
    </source>
</evidence>
<evidence type="ECO:0000313" key="3">
    <source>
        <dbReference type="EMBL" id="RMC34862.1"/>
    </source>
</evidence>
<accession>A0A3M0MAU0</accession>
<proteinExistence type="predicted"/>
<comment type="caution">
    <text evidence="3">The sequence shown here is derived from an EMBL/GenBank/DDBJ whole genome shotgun (WGS) entry which is preliminary data.</text>
</comment>
<gene>
    <name evidence="3" type="ORF">C9E81_12265</name>
</gene>
<dbReference type="RefSeq" id="WP_122112639.1">
    <property type="nucleotide sequence ID" value="NZ_QOKZ01000004.1"/>
</dbReference>
<dbReference type="Gene3D" id="2.30.30.40">
    <property type="entry name" value="SH3 Domains"/>
    <property type="match status" value="1"/>
</dbReference>
<dbReference type="Proteomes" id="UP000273516">
    <property type="component" value="Unassembled WGS sequence"/>
</dbReference>
<evidence type="ECO:0000256" key="1">
    <source>
        <dbReference type="SAM" id="SignalP"/>
    </source>
</evidence>
<feature type="signal peptide" evidence="1">
    <location>
        <begin position="1"/>
        <end position="17"/>
    </location>
</feature>
<organism evidence="3 4">
    <name type="scientific">Paracoccus alkanivorans</name>
    <dbReference type="NCBI Taxonomy" id="2116655"/>
    <lineage>
        <taxon>Bacteria</taxon>
        <taxon>Pseudomonadati</taxon>
        <taxon>Pseudomonadota</taxon>
        <taxon>Alphaproteobacteria</taxon>
        <taxon>Rhodobacterales</taxon>
        <taxon>Paracoccaceae</taxon>
        <taxon>Paracoccus</taxon>
    </lineage>
</organism>
<feature type="domain" description="SH3b" evidence="2">
    <location>
        <begin position="36"/>
        <end position="87"/>
    </location>
</feature>
<feature type="chain" id="PRO_5018245131" evidence="1">
    <location>
        <begin position="18"/>
        <end position="198"/>
    </location>
</feature>
<name>A0A3M0MAU0_9RHOB</name>
<dbReference type="OrthoDB" id="5489750at2"/>
<keyword evidence="1" id="KW-0732">Signal</keyword>
<evidence type="ECO:0000313" key="4">
    <source>
        <dbReference type="Proteomes" id="UP000273516"/>
    </source>
</evidence>
<sequence length="198" mass="21429">MLRIAALLTALAGPAFATQEYILPTLFDVTGVAADDVLNIRAQPNAGAEIIGTLAPDATKIEVVEETKGWGRVNSGEASGWVSMAYLAYRVDVWEDGELPDGFRCYGTEPFWGLERQAGQLLLSRPDMEDDTRPIQAVMGTGVFRDPMRAILAEGMTVTSTRAICSDGMSNRLFGLEAHVILQDDEPMMLSGCCSIQP</sequence>
<dbReference type="AlphaFoldDB" id="A0A3M0MAU0"/>
<reference evidence="3 4" key="1">
    <citation type="submission" date="2018-07" db="EMBL/GenBank/DDBJ databases">
        <authorList>
            <person name="Zhang Y."/>
            <person name="Wang L."/>
            <person name="Ma S."/>
        </authorList>
    </citation>
    <scope>NUCLEOTIDE SEQUENCE [LARGE SCALE GENOMIC DNA]</scope>
    <source>
        <strain evidence="3 4">4-2</strain>
    </source>
</reference>
<keyword evidence="4" id="KW-1185">Reference proteome</keyword>
<protein>
    <submittedName>
        <fullName evidence="3">Peptide-binding protein</fullName>
    </submittedName>
</protein>
<dbReference type="EMBL" id="QOKZ01000004">
    <property type="protein sequence ID" value="RMC34862.1"/>
    <property type="molecule type" value="Genomic_DNA"/>
</dbReference>
<dbReference type="Pfam" id="PF08239">
    <property type="entry name" value="SH3_3"/>
    <property type="match status" value="1"/>
</dbReference>